<feature type="compositionally biased region" description="Polar residues" evidence="4">
    <location>
        <begin position="922"/>
        <end position="934"/>
    </location>
</feature>
<dbReference type="CTD" id="20321893"/>
<feature type="coiled-coil region" evidence="3">
    <location>
        <begin position="602"/>
        <end position="643"/>
    </location>
</feature>
<name>A0A074ZBM1_OPIVI</name>
<evidence type="ECO:0000256" key="5">
    <source>
        <dbReference type="SAM" id="Phobius"/>
    </source>
</evidence>
<feature type="compositionally biased region" description="Polar residues" evidence="4">
    <location>
        <begin position="1117"/>
        <end position="1140"/>
    </location>
</feature>
<sequence>MYVKINRSAVAPFRCLAAMPPEGCARAGILPGCPSLDRESRESEVGLCDVGVGESVTWQFEGFGLKVFGCATGSSIEECFQHQKLRCLGHVLRVPKKVLFSMPNSKWWEQRCGQPLTWQRGWKPRDPLVGDAASYRGQLISMALLLSVSIHLFLLPMPVIANPQKPRREAAPTRPNSSTVRTTNSASSRSTSQGSDRSGITTQTGRSLRKSFSFQNLKAPTPFKPPAAVPQHNGNKSATVTKRPGPLRQPLHGSAVNLPGACAASKSGSDTFSNPKSRANNADRISANSDLLSRVEKEKKQYEARISELTQLTETRKMEIEKLTFEVRRAKEEANTARALAEEMKQENLLLRSKIVEDDGKKDDEEVEGVVVSESTQVPRAPILTPSSNPLVKKPGVPHQSPPESLGTTTRLTPGGVTTPFTGTVTMSSMSGDWNEPTLSLDLNSAADCGASNYSHDMAGDNTEMTTTTRTAETRLLSNPPVSVATLQGRLLQMEEANYTTNEELQATLQELWDLQRSVDEAHEEAHNLAFERAILLEALSTQTSKLEHCRFQIEQLKHLLLTDRRAQTPGSREHHFCELYASVEQEKQVLLSQNNDLAQSNDGLARECRVLTEKVSQLQDNVDNLELENSNLKGSCQKLSTELTALRTKNPGDATNGSSVEKRDGPSESQTKTTENKSGISVCDCPVCGCPDGGNAQLQLKLIEVQEELKEARDKFELLQSEREREATEWRLYERDLLKTVQIADGIKSESEAEALRLLEENAALKGQVDKLSREATCLSNELALVKDKLDSIQDEPIHSIDIRSRVGTDVTTNGGRLEDAEDPARKQQQSLHLPTRDFVSSAKSLQQTTIADGSSATYPGRPSSYAPYGSAHIPAPFSRASHLRPYTGSPGAPMRPSCLTTTGPTVRSLIQSIENQVKAVQQQKRGLTSNTQKSLTSSSPSPPKRLLTRVQSNPTPSGDVRSNGTNGLMTSSNGGSTTKSSKIHSASLLGSPITLSQFPTDEENSSAPGGPGSVPPVLHETAKSKFSLTPENVSSNPRRIHAVKSQISDPGAPPILDKNTYNATEKDSITNQTFSPPRGTVSFHGGLELASQNTGQTSQQSCAGSKHPSLERSLSPPNFTNPRRYSTEPTATKKSTCDSLDAHGSIPKTAVDSSMASSEPSSSGGSSAFSTVHHLCQDPLQELARRTQAGSKRNALLLWCQSRVSGYRGVEVTNFSSSWNNGLALCALLHTYIPSEIPWNELVTPNGLPVDKKRCFEVAFRAAERDGIQTTLHLQDMLATERPDWNAVMSYVTSIYRRYEVPLGITSHPSTTNMSSNVSGVLS</sequence>
<feature type="coiled-coil region" evidence="3">
    <location>
        <begin position="696"/>
        <end position="797"/>
    </location>
</feature>
<keyword evidence="5" id="KW-0812">Transmembrane</keyword>
<dbReference type="SUPFAM" id="SSF47576">
    <property type="entry name" value="Calponin-homology domain, CH-domain"/>
    <property type="match status" value="1"/>
</dbReference>
<dbReference type="RefSeq" id="XP_009171574.1">
    <property type="nucleotide sequence ID" value="XM_009173310.1"/>
</dbReference>
<dbReference type="OrthoDB" id="21607at2759"/>
<feature type="region of interest" description="Disordered" evidence="4">
    <location>
        <begin position="1094"/>
        <end position="1171"/>
    </location>
</feature>
<evidence type="ECO:0000256" key="2">
    <source>
        <dbReference type="ARBA" id="ARBA00023054"/>
    </source>
</evidence>
<keyword evidence="5" id="KW-1133">Transmembrane helix</keyword>
<feature type="compositionally biased region" description="Low complexity" evidence="4">
    <location>
        <begin position="935"/>
        <end position="951"/>
    </location>
</feature>
<feature type="transmembrane region" description="Helical" evidence="5">
    <location>
        <begin position="139"/>
        <end position="161"/>
    </location>
</feature>
<reference evidence="7 8" key="1">
    <citation type="submission" date="2013-11" db="EMBL/GenBank/DDBJ databases">
        <title>Opisthorchis viverrini - life in the bile duct.</title>
        <authorList>
            <person name="Young N.D."/>
            <person name="Nagarajan N."/>
            <person name="Lin S.J."/>
            <person name="Korhonen P.K."/>
            <person name="Jex A.R."/>
            <person name="Hall R.S."/>
            <person name="Safavi-Hemami H."/>
            <person name="Kaewkong W."/>
            <person name="Bertrand D."/>
            <person name="Gao S."/>
            <person name="Seet Q."/>
            <person name="Wongkham S."/>
            <person name="Teh B.T."/>
            <person name="Wongkham C."/>
            <person name="Intapan P.M."/>
            <person name="Maleewong W."/>
            <person name="Yang X."/>
            <person name="Hu M."/>
            <person name="Wang Z."/>
            <person name="Hofmann A."/>
            <person name="Sternberg P.W."/>
            <person name="Tan P."/>
            <person name="Wang J."/>
            <person name="Gasser R.B."/>
        </authorList>
    </citation>
    <scope>NUCLEOTIDE SEQUENCE [LARGE SCALE GENOMIC DNA]</scope>
</reference>
<dbReference type="Proteomes" id="UP000054324">
    <property type="component" value="Unassembled WGS sequence"/>
</dbReference>
<evidence type="ECO:0000259" key="6">
    <source>
        <dbReference type="PROSITE" id="PS50021"/>
    </source>
</evidence>
<evidence type="ECO:0000256" key="3">
    <source>
        <dbReference type="SAM" id="Coils"/>
    </source>
</evidence>
<dbReference type="Gene3D" id="1.10.418.10">
    <property type="entry name" value="Calponin-like domain"/>
    <property type="match status" value="1"/>
</dbReference>
<feature type="compositionally biased region" description="Basic and acidic residues" evidence="4">
    <location>
        <begin position="818"/>
        <end position="827"/>
    </location>
</feature>
<dbReference type="PROSITE" id="PS50021">
    <property type="entry name" value="CH"/>
    <property type="match status" value="1"/>
</dbReference>
<accession>A0A074ZBM1</accession>
<comment type="similarity">
    <text evidence="1">Belongs to the cytospin-A family.</text>
</comment>
<feature type="compositionally biased region" description="Low complexity" evidence="4">
    <location>
        <begin position="177"/>
        <end position="198"/>
    </location>
</feature>
<dbReference type="EMBL" id="KL596801">
    <property type="protein sequence ID" value="KER24666.1"/>
    <property type="molecule type" value="Genomic_DNA"/>
</dbReference>
<dbReference type="PANTHER" id="PTHR23167:SF69">
    <property type="entry name" value="FI18193P1"/>
    <property type="match status" value="1"/>
</dbReference>
<feature type="region of interest" description="Disordered" evidence="4">
    <location>
        <begin position="165"/>
        <end position="259"/>
    </location>
</feature>
<dbReference type="SMART" id="SM00033">
    <property type="entry name" value="CH"/>
    <property type="match status" value="1"/>
</dbReference>
<feature type="region of interest" description="Disordered" evidence="4">
    <location>
        <begin position="646"/>
        <end position="679"/>
    </location>
</feature>
<feature type="region of interest" description="Disordered" evidence="4">
    <location>
        <begin position="883"/>
        <end position="904"/>
    </location>
</feature>
<evidence type="ECO:0000313" key="7">
    <source>
        <dbReference type="EMBL" id="KER24666.1"/>
    </source>
</evidence>
<evidence type="ECO:0000313" key="8">
    <source>
        <dbReference type="Proteomes" id="UP000054324"/>
    </source>
</evidence>
<feature type="region of interest" description="Disordered" evidence="4">
    <location>
        <begin position="265"/>
        <end position="284"/>
    </location>
</feature>
<protein>
    <recommendedName>
        <fullName evidence="6">Calponin-homology (CH) domain-containing protein</fullName>
    </recommendedName>
</protein>
<feature type="region of interest" description="Disordered" evidence="4">
    <location>
        <begin position="380"/>
        <end position="419"/>
    </location>
</feature>
<feature type="compositionally biased region" description="Polar residues" evidence="4">
    <location>
        <begin position="1094"/>
        <end position="1105"/>
    </location>
</feature>
<evidence type="ECO:0000256" key="4">
    <source>
        <dbReference type="SAM" id="MobiDB-lite"/>
    </source>
</evidence>
<proteinExistence type="inferred from homology"/>
<feature type="compositionally biased region" description="Low complexity" evidence="4">
    <location>
        <begin position="1155"/>
        <end position="1171"/>
    </location>
</feature>
<keyword evidence="8" id="KW-1185">Reference proteome</keyword>
<feature type="coiled-coil region" evidence="3">
    <location>
        <begin position="285"/>
        <end position="347"/>
    </location>
</feature>
<dbReference type="InterPro" id="IPR036872">
    <property type="entry name" value="CH_dom_sf"/>
</dbReference>
<feature type="region of interest" description="Disordered" evidence="4">
    <location>
        <begin position="922"/>
        <end position="1020"/>
    </location>
</feature>
<feature type="compositionally biased region" description="Polar residues" evidence="4">
    <location>
        <begin position="266"/>
        <end position="280"/>
    </location>
</feature>
<gene>
    <name evidence="7" type="ORF">T265_07714</name>
</gene>
<keyword evidence="2 3" id="KW-0175">Coiled coil</keyword>
<dbReference type="PANTHER" id="PTHR23167">
    <property type="entry name" value="CALPONIN HOMOLOGY DOMAIN-CONTAINING PROTEIN DDB_G0272472-RELATED"/>
    <property type="match status" value="1"/>
</dbReference>
<feature type="compositionally biased region" description="Polar residues" evidence="4">
    <location>
        <begin position="668"/>
        <end position="679"/>
    </location>
</feature>
<dbReference type="FunFam" id="1.10.418.10:FF:000020">
    <property type="entry name" value="Cytospin-A isoform 1"/>
    <property type="match status" value="1"/>
</dbReference>
<dbReference type="InterPro" id="IPR001715">
    <property type="entry name" value="CH_dom"/>
</dbReference>
<feature type="compositionally biased region" description="Polar residues" evidence="4">
    <location>
        <begin position="199"/>
        <end position="218"/>
    </location>
</feature>
<keyword evidence="5" id="KW-0472">Membrane</keyword>
<dbReference type="InterPro" id="IPR050540">
    <property type="entry name" value="F-actin_Monoox_Mical"/>
</dbReference>
<dbReference type="GeneID" id="20321893"/>
<evidence type="ECO:0000256" key="1">
    <source>
        <dbReference type="ARBA" id="ARBA00009452"/>
    </source>
</evidence>
<feature type="compositionally biased region" description="Low complexity" evidence="4">
    <location>
        <begin position="972"/>
        <end position="982"/>
    </location>
</feature>
<dbReference type="STRING" id="6198.A0A074ZBM1"/>
<feature type="region of interest" description="Disordered" evidence="4">
    <location>
        <begin position="810"/>
        <end position="835"/>
    </location>
</feature>
<organism evidence="7 8">
    <name type="scientific">Opisthorchis viverrini</name>
    <name type="common">Southeast Asian liver fluke</name>
    <dbReference type="NCBI Taxonomy" id="6198"/>
    <lineage>
        <taxon>Eukaryota</taxon>
        <taxon>Metazoa</taxon>
        <taxon>Spiralia</taxon>
        <taxon>Lophotrochozoa</taxon>
        <taxon>Platyhelminthes</taxon>
        <taxon>Trematoda</taxon>
        <taxon>Digenea</taxon>
        <taxon>Opisthorchiida</taxon>
        <taxon>Opisthorchiata</taxon>
        <taxon>Opisthorchiidae</taxon>
        <taxon>Opisthorchis</taxon>
    </lineage>
</organism>
<dbReference type="KEGG" id="ovi:T265_07714"/>
<dbReference type="Pfam" id="PF00307">
    <property type="entry name" value="CH"/>
    <property type="match status" value="1"/>
</dbReference>
<feature type="compositionally biased region" description="Polar residues" evidence="4">
    <location>
        <begin position="952"/>
        <end position="971"/>
    </location>
</feature>
<feature type="compositionally biased region" description="Low complexity" evidence="4">
    <location>
        <begin position="406"/>
        <end position="419"/>
    </location>
</feature>
<feature type="domain" description="Calponin-homology (CH)" evidence="6">
    <location>
        <begin position="1192"/>
        <end position="1302"/>
    </location>
</feature>